<dbReference type="SMART" id="SM00493">
    <property type="entry name" value="TOPRIM"/>
    <property type="match status" value="1"/>
</dbReference>
<dbReference type="NCBIfam" id="TIGR00615">
    <property type="entry name" value="recR"/>
    <property type="match status" value="1"/>
</dbReference>
<dbReference type="Pfam" id="PF13662">
    <property type="entry name" value="Toprim_4"/>
    <property type="match status" value="1"/>
</dbReference>
<dbReference type="InterPro" id="IPR015967">
    <property type="entry name" value="Rcmb_RecR_Znf"/>
</dbReference>
<dbReference type="PANTHER" id="PTHR30446:SF0">
    <property type="entry name" value="RECOMBINATION PROTEIN RECR"/>
    <property type="match status" value="1"/>
</dbReference>
<comment type="similarity">
    <text evidence="7">Belongs to the RecR family.</text>
</comment>
<evidence type="ECO:0000256" key="7">
    <source>
        <dbReference type="HAMAP-Rule" id="MF_00017"/>
    </source>
</evidence>
<evidence type="ECO:0000313" key="9">
    <source>
        <dbReference type="EMBL" id="GLR71976.1"/>
    </source>
</evidence>
<dbReference type="InterPro" id="IPR023627">
    <property type="entry name" value="Rcmb_RecR"/>
</dbReference>
<feature type="domain" description="Toprim" evidence="8">
    <location>
        <begin position="81"/>
        <end position="176"/>
    </location>
</feature>
<evidence type="ECO:0000313" key="10">
    <source>
        <dbReference type="Proteomes" id="UP001156601"/>
    </source>
</evidence>
<dbReference type="InterPro" id="IPR000093">
    <property type="entry name" value="DNA_Rcmb_RecR"/>
</dbReference>
<dbReference type="RefSeq" id="WP_284218336.1">
    <property type="nucleotide sequence ID" value="NZ_BSOT01000007.1"/>
</dbReference>
<comment type="caution">
    <text evidence="9">The sequence shown here is derived from an EMBL/GenBank/DDBJ whole genome shotgun (WGS) entry which is preliminary data.</text>
</comment>
<dbReference type="InterPro" id="IPR034137">
    <property type="entry name" value="TOPRIM_RecR"/>
</dbReference>
<reference evidence="9" key="2">
    <citation type="submission" date="2023-01" db="EMBL/GenBank/DDBJ databases">
        <title>Draft genome sequence of Agaribacter marinus strain NBRC 110023.</title>
        <authorList>
            <person name="Sun Q."/>
            <person name="Mori K."/>
        </authorList>
    </citation>
    <scope>NUCLEOTIDE SEQUENCE</scope>
    <source>
        <strain evidence="9">NBRC 110023</strain>
    </source>
</reference>
<feature type="zinc finger region" description="C4-type" evidence="7">
    <location>
        <begin position="57"/>
        <end position="72"/>
    </location>
</feature>
<dbReference type="GO" id="GO:0003677">
    <property type="term" value="F:DNA binding"/>
    <property type="evidence" value="ECO:0007669"/>
    <property type="project" value="UniProtKB-UniRule"/>
</dbReference>
<dbReference type="Pfam" id="PF21176">
    <property type="entry name" value="RecR_HhH"/>
    <property type="match status" value="1"/>
</dbReference>
<dbReference type="Pfam" id="PF21175">
    <property type="entry name" value="RecR_C"/>
    <property type="match status" value="1"/>
</dbReference>
<evidence type="ECO:0000256" key="2">
    <source>
        <dbReference type="ARBA" id="ARBA00022763"/>
    </source>
</evidence>
<dbReference type="GO" id="GO:0006310">
    <property type="term" value="P:DNA recombination"/>
    <property type="evidence" value="ECO:0007669"/>
    <property type="project" value="UniProtKB-UniRule"/>
</dbReference>
<dbReference type="Gene3D" id="6.10.250.240">
    <property type="match status" value="1"/>
</dbReference>
<keyword evidence="5 7" id="KW-0233">DNA recombination</keyword>
<dbReference type="PROSITE" id="PS50880">
    <property type="entry name" value="TOPRIM"/>
    <property type="match status" value="1"/>
</dbReference>
<dbReference type="InterPro" id="IPR006171">
    <property type="entry name" value="TOPRIM_dom"/>
</dbReference>
<dbReference type="SUPFAM" id="SSF111304">
    <property type="entry name" value="Recombination protein RecR"/>
    <property type="match status" value="1"/>
</dbReference>
<organism evidence="9 10">
    <name type="scientific">Agaribacter marinus</name>
    <dbReference type="NCBI Taxonomy" id="1431249"/>
    <lineage>
        <taxon>Bacteria</taxon>
        <taxon>Pseudomonadati</taxon>
        <taxon>Pseudomonadota</taxon>
        <taxon>Gammaproteobacteria</taxon>
        <taxon>Alteromonadales</taxon>
        <taxon>Alteromonadaceae</taxon>
        <taxon>Agaribacter</taxon>
    </lineage>
</organism>
<dbReference type="Gene3D" id="3.40.1360.10">
    <property type="match status" value="1"/>
</dbReference>
<keyword evidence="3 7" id="KW-0863">Zinc-finger</keyword>
<dbReference type="GO" id="GO:0006281">
    <property type="term" value="P:DNA repair"/>
    <property type="evidence" value="ECO:0007669"/>
    <property type="project" value="UniProtKB-UniRule"/>
</dbReference>
<dbReference type="Pfam" id="PF02132">
    <property type="entry name" value="RecR_ZnF"/>
    <property type="match status" value="1"/>
</dbReference>
<accession>A0AA37SY19</accession>
<dbReference type="GO" id="GO:0008270">
    <property type="term" value="F:zinc ion binding"/>
    <property type="evidence" value="ECO:0007669"/>
    <property type="project" value="UniProtKB-KW"/>
</dbReference>
<proteinExistence type="inferred from homology"/>
<evidence type="ECO:0000256" key="5">
    <source>
        <dbReference type="ARBA" id="ARBA00023172"/>
    </source>
</evidence>
<comment type="function">
    <text evidence="7">May play a role in DNA repair. It seems to be involved in an RecBC-independent recombinational process of DNA repair. It may act with RecF and RecO.</text>
</comment>
<evidence type="ECO:0000256" key="3">
    <source>
        <dbReference type="ARBA" id="ARBA00022771"/>
    </source>
</evidence>
<evidence type="ECO:0000256" key="6">
    <source>
        <dbReference type="ARBA" id="ARBA00023204"/>
    </source>
</evidence>
<keyword evidence="10" id="KW-1185">Reference proteome</keyword>
<protein>
    <recommendedName>
        <fullName evidence="7">Recombination protein RecR</fullName>
    </recommendedName>
</protein>
<dbReference type="HAMAP" id="MF_00017">
    <property type="entry name" value="RecR"/>
    <property type="match status" value="1"/>
</dbReference>
<keyword evidence="4 7" id="KW-0862">Zinc</keyword>
<dbReference type="Gene3D" id="1.10.8.420">
    <property type="entry name" value="RecR Domain 1"/>
    <property type="match status" value="1"/>
</dbReference>
<keyword evidence="6 7" id="KW-0234">DNA repair</keyword>
<reference evidence="9" key="1">
    <citation type="journal article" date="2014" name="Int. J. Syst. Evol. Microbiol.">
        <title>Complete genome sequence of Corynebacterium casei LMG S-19264T (=DSM 44701T), isolated from a smear-ripened cheese.</title>
        <authorList>
            <consortium name="US DOE Joint Genome Institute (JGI-PGF)"/>
            <person name="Walter F."/>
            <person name="Albersmeier A."/>
            <person name="Kalinowski J."/>
            <person name="Ruckert C."/>
        </authorList>
    </citation>
    <scope>NUCLEOTIDE SEQUENCE</scope>
    <source>
        <strain evidence="9">NBRC 110023</strain>
    </source>
</reference>
<dbReference type="FunFam" id="3.40.1360.10:FF:000001">
    <property type="entry name" value="Recombination protein RecR"/>
    <property type="match status" value="1"/>
</dbReference>
<dbReference type="AlphaFoldDB" id="A0AA37SY19"/>
<evidence type="ECO:0000256" key="1">
    <source>
        <dbReference type="ARBA" id="ARBA00022723"/>
    </source>
</evidence>
<dbReference type="CDD" id="cd01025">
    <property type="entry name" value="TOPRIM_recR"/>
    <property type="match status" value="1"/>
</dbReference>
<evidence type="ECO:0000256" key="4">
    <source>
        <dbReference type="ARBA" id="ARBA00022833"/>
    </source>
</evidence>
<dbReference type="Proteomes" id="UP001156601">
    <property type="component" value="Unassembled WGS sequence"/>
</dbReference>
<dbReference type="EMBL" id="BSOT01000007">
    <property type="protein sequence ID" value="GLR71976.1"/>
    <property type="molecule type" value="Genomic_DNA"/>
</dbReference>
<dbReference type="PANTHER" id="PTHR30446">
    <property type="entry name" value="RECOMBINATION PROTEIN RECR"/>
    <property type="match status" value="1"/>
</dbReference>
<keyword evidence="1 7" id="KW-0479">Metal-binding</keyword>
<sequence>MSASPLIEQLIQALKCLPGVGAKSAQRMAFNLLERNRDGALHLSRVLHDAMEHIRNCERCRTFTESTICHICDDPRRAESAQICIVESPQDVIAIEQTLQFKGRYFVLMGHLSPIDGIGPSELRLDVLQRRLEDEKIDEVILATNPTVEGEATAHYISQMCEKQGIAATRIAHGVPVGGELEYIDGNTLTHAFTGRRKF</sequence>
<name>A0AA37SY19_9ALTE</name>
<keyword evidence="2 7" id="KW-0227">DNA damage</keyword>
<evidence type="ECO:0000259" key="8">
    <source>
        <dbReference type="PROSITE" id="PS50880"/>
    </source>
</evidence>
<gene>
    <name evidence="7 9" type="primary">recR</name>
    <name evidence="9" type="ORF">GCM10007852_28840</name>
</gene>